<dbReference type="PROSITE" id="PS51257">
    <property type="entry name" value="PROKAR_LIPOPROTEIN"/>
    <property type="match status" value="1"/>
</dbReference>
<reference evidence="1 2" key="1">
    <citation type="submission" date="2017-12" db="EMBL/GenBank/DDBJ databases">
        <title>Kangiella profundi FT102 completed genome.</title>
        <authorList>
            <person name="Xu J."/>
            <person name="Wang J."/>
            <person name="Lu Y."/>
        </authorList>
    </citation>
    <scope>NUCLEOTIDE SEQUENCE [LARGE SCALE GENOMIC DNA]</scope>
    <source>
        <strain evidence="1 2">FT102</strain>
    </source>
</reference>
<evidence type="ECO:0000313" key="1">
    <source>
        <dbReference type="EMBL" id="AUD78500.1"/>
    </source>
</evidence>
<keyword evidence="2" id="KW-1185">Reference proteome</keyword>
<dbReference type="AlphaFoldDB" id="A0A2K9A6Z0"/>
<dbReference type="KEGG" id="kpd:CW740_04220"/>
<organism evidence="1 2">
    <name type="scientific">Kangiella profundi</name>
    <dbReference type="NCBI Taxonomy" id="1561924"/>
    <lineage>
        <taxon>Bacteria</taxon>
        <taxon>Pseudomonadati</taxon>
        <taxon>Pseudomonadota</taxon>
        <taxon>Gammaproteobacteria</taxon>
        <taxon>Kangiellales</taxon>
        <taxon>Kangiellaceae</taxon>
        <taxon>Kangiella</taxon>
    </lineage>
</organism>
<name>A0A2K9A6Z0_9GAMM</name>
<proteinExistence type="predicted"/>
<gene>
    <name evidence="1" type="ORF">CW740_04220</name>
</gene>
<protein>
    <submittedName>
        <fullName evidence="1">Uncharacterized protein</fullName>
    </submittedName>
</protein>
<evidence type="ECO:0000313" key="2">
    <source>
        <dbReference type="Proteomes" id="UP000232693"/>
    </source>
</evidence>
<dbReference type="EMBL" id="CP025120">
    <property type="protein sequence ID" value="AUD78500.1"/>
    <property type="molecule type" value="Genomic_DNA"/>
</dbReference>
<dbReference type="Proteomes" id="UP000232693">
    <property type="component" value="Chromosome"/>
</dbReference>
<accession>A0A2K9A6Z0</accession>
<sequence>MKTNNMKNSVRKGLLLIGTLLALQGCVSAPPEVSASIPLIQDQKVYSGNYLSEDFSRIIQGATEGDKLQYQGDTILVGKEYTSALGLNCKSVRVFEKNYTGYDSTVCMTTSGWFMASSLTVKSPTPQHWEGNNNE</sequence>
<dbReference type="RefSeq" id="WP_106646368.1">
    <property type="nucleotide sequence ID" value="NZ_CP025120.1"/>
</dbReference>